<gene>
    <name evidence="1" type="ORF">SAMN05192553_102761</name>
</gene>
<dbReference type="EMBL" id="FNZH01000002">
    <property type="protein sequence ID" value="SEJ17423.1"/>
    <property type="molecule type" value="Genomic_DNA"/>
</dbReference>
<dbReference type="Proteomes" id="UP000199403">
    <property type="component" value="Unassembled WGS sequence"/>
</dbReference>
<keyword evidence="2" id="KW-1185">Reference proteome</keyword>
<proteinExistence type="predicted"/>
<reference evidence="2" key="1">
    <citation type="submission" date="2016-10" db="EMBL/GenBank/DDBJ databases">
        <authorList>
            <person name="Varghese N."/>
            <person name="Submissions S."/>
        </authorList>
    </citation>
    <scope>NUCLEOTIDE SEQUENCE [LARGE SCALE GENOMIC DNA]</scope>
    <source>
        <strain evidence="2">IBRC-M 10761</strain>
    </source>
</reference>
<organism evidence="1 2">
    <name type="scientific">Cyclobacterium xiamenense</name>
    <dbReference type="NCBI Taxonomy" id="1297121"/>
    <lineage>
        <taxon>Bacteria</taxon>
        <taxon>Pseudomonadati</taxon>
        <taxon>Bacteroidota</taxon>
        <taxon>Cytophagia</taxon>
        <taxon>Cytophagales</taxon>
        <taxon>Cyclobacteriaceae</taxon>
        <taxon>Cyclobacterium</taxon>
    </lineage>
</organism>
<evidence type="ECO:0000313" key="2">
    <source>
        <dbReference type="Proteomes" id="UP000199403"/>
    </source>
</evidence>
<evidence type="ECO:0000313" key="1">
    <source>
        <dbReference type="EMBL" id="SEJ17423.1"/>
    </source>
</evidence>
<name>A0A1H6WKL0_9BACT</name>
<dbReference type="AlphaFoldDB" id="A0A1H6WKL0"/>
<dbReference type="RefSeq" id="WP_092172143.1">
    <property type="nucleotide sequence ID" value="NZ_FNZH01000002.1"/>
</dbReference>
<dbReference type="OrthoDB" id="187317at2"/>
<sequence length="248" mass="28258">MANEAPKKGVSLANQQPLIDLFDRYVPVLSIAEKTRPFPATSYLEEMASRNFQSVLVQTPEGLRKFDSGDPAPRPLAAADLLQGPTPLIQAFEKLLHQRRFFIETEGGISHIVTQSDLDKIPMRLVVIGYISVWETFLRDRVKSQVPAWQNSLSSERLASAEALYQLKKNRNEEIDLIQCLQLADLGSIFSKNKRYKQLMLGASREQYDAMVRNIGKLRDALAHSQSRLPFSWQEIHEQLSFMRKAML</sequence>
<protein>
    <submittedName>
        <fullName evidence="1">Uncharacterized protein</fullName>
    </submittedName>
</protein>
<dbReference type="STRING" id="1416801.SAMN05192553_102761"/>
<accession>A0A1H6WKL0</accession>